<evidence type="ECO:0000256" key="10">
    <source>
        <dbReference type="ARBA" id="ARBA00023145"/>
    </source>
</evidence>
<keyword evidence="5" id="KW-0964">Secreted</keyword>
<dbReference type="GO" id="GO:0004190">
    <property type="term" value="F:aspartic-type endopeptidase activity"/>
    <property type="evidence" value="ECO:0007669"/>
    <property type="project" value="UniProtKB-KW"/>
</dbReference>
<dbReference type="InterPro" id="IPR001969">
    <property type="entry name" value="Aspartic_peptidase_AS"/>
</dbReference>
<evidence type="ECO:0000256" key="8">
    <source>
        <dbReference type="ARBA" id="ARBA00022750"/>
    </source>
</evidence>
<dbReference type="OrthoDB" id="3997531at2759"/>
<evidence type="ECO:0000256" key="11">
    <source>
        <dbReference type="ARBA" id="ARBA00023157"/>
    </source>
</evidence>
<dbReference type="Gene3D" id="2.40.70.10">
    <property type="entry name" value="Acid Proteases"/>
    <property type="match status" value="2"/>
</dbReference>
<dbReference type="Pfam" id="PF00026">
    <property type="entry name" value="Asp"/>
    <property type="match status" value="1"/>
</dbReference>
<dbReference type="InterPro" id="IPR021109">
    <property type="entry name" value="Peptidase_aspartic_dom_sf"/>
</dbReference>
<evidence type="ECO:0000256" key="12">
    <source>
        <dbReference type="PIRSR" id="PIRSR601461-1"/>
    </source>
</evidence>
<evidence type="ECO:0000256" key="3">
    <source>
        <dbReference type="ARBA" id="ARBA00007447"/>
    </source>
</evidence>
<keyword evidence="18" id="KW-1185">Reference proteome</keyword>
<dbReference type="PANTHER" id="PTHR47966:SF65">
    <property type="entry name" value="ASPARTIC-TYPE ENDOPEPTIDASE"/>
    <property type="match status" value="1"/>
</dbReference>
<name>A0A4T0WZ26_9ASCO</name>
<dbReference type="SUPFAM" id="SSF50630">
    <property type="entry name" value="Acid proteases"/>
    <property type="match status" value="1"/>
</dbReference>
<feature type="domain" description="Peptidase A1" evidence="16">
    <location>
        <begin position="60"/>
        <end position="428"/>
    </location>
</feature>
<dbReference type="GO" id="GO:0005576">
    <property type="term" value="C:extracellular region"/>
    <property type="evidence" value="ECO:0007669"/>
    <property type="project" value="UniProtKB-SubCell"/>
</dbReference>
<feature type="active site" evidence="12">
    <location>
        <position position="317"/>
    </location>
</feature>
<evidence type="ECO:0000313" key="18">
    <source>
        <dbReference type="Proteomes" id="UP000307173"/>
    </source>
</evidence>
<comment type="catalytic activity">
    <reaction evidence="1">
        <text>Preferential cleavage at the carboxyl of hydrophobic amino acids, but fails to cleave 15-Leu-|-Tyr-16, 16-Tyr-|-Leu-17 and 24-Phe-|-Phe-25 of insulin B chain. Activates trypsinogen, and degrades keratin.</text>
        <dbReference type="EC" id="3.4.23.24"/>
    </reaction>
</comment>
<feature type="active site" evidence="12">
    <location>
        <position position="78"/>
    </location>
</feature>
<gene>
    <name evidence="17" type="ORF">CANINC_003338</name>
</gene>
<dbReference type="PROSITE" id="PS00141">
    <property type="entry name" value="ASP_PROTEASE"/>
    <property type="match status" value="2"/>
</dbReference>
<evidence type="ECO:0000256" key="1">
    <source>
        <dbReference type="ARBA" id="ARBA00001675"/>
    </source>
</evidence>
<evidence type="ECO:0000256" key="6">
    <source>
        <dbReference type="ARBA" id="ARBA00022670"/>
    </source>
</evidence>
<keyword evidence="10" id="KW-0865">Zymogen</keyword>
<evidence type="ECO:0000256" key="9">
    <source>
        <dbReference type="ARBA" id="ARBA00022801"/>
    </source>
</evidence>
<dbReference type="GO" id="GO:0006508">
    <property type="term" value="P:proteolysis"/>
    <property type="evidence" value="ECO:0007669"/>
    <property type="project" value="UniProtKB-KW"/>
</dbReference>
<sequence length="650" mass="68516">MLPFYILLAIIGCSLADHEKYWSLSAKKVVGKRTVKNSLVKRDNEENFVSLKLIDENTFYMAEIEVGSNQQKVGVLVDTGSSDFWIVGSNNTLCKSGTTGPLSSNKGISLDFFLGQNSEENTMSSAQLHNKDTVSQIDCSQYGTFDESSSTSFKSNYTSFSISYDDNTFAKGTWGQDSISFGGLNIENANLAICDYTDNAQGVLGIGLAGLETTAMGIGRYTYENLPLKLVGDNIINKAAYSVFLDDSSNSEILFGAIDSSKYDGNLVSLPIVNALYGSNVPSPIQLTVTVNELKYISSSNSQVADIGNGAIAALLDTGTTLSYFPDSIVNSLIQLFGLSYSNTLGYYIADCSIGKDALLRFNFQGLELDIPFANFLINLYNQDNSVSDKCAFGILSSSNERYMTLGQSFLSSVYMVADLESMKIALAKGTNKGGSPKIDLITGEIPHAKQPELSSTYGARYDSFSVNSKPTLVSSNLATTSTSSSSSSLSSTTSLSSSTTVSSSSTTTSSSSSFSSDTESSLSSLSSTSTSATSSTSSSNSASSSKVTETSSSSTIVPSSTTSSFSPLSSSVSTSHSSSNKSIAKSSNTTSIKSSSTTESSSSTMTFSNSVASQSTVSSISTSKHKNDGSKQSTSTSAFALLCLFLAAF</sequence>
<comment type="similarity">
    <text evidence="3 13">Belongs to the peptidase A1 family.</text>
</comment>
<keyword evidence="11" id="KW-1015">Disulfide bond</keyword>
<organism evidence="17 18">
    <name type="scientific">Pichia inconspicua</name>
    <dbReference type="NCBI Taxonomy" id="52247"/>
    <lineage>
        <taxon>Eukaryota</taxon>
        <taxon>Fungi</taxon>
        <taxon>Dikarya</taxon>
        <taxon>Ascomycota</taxon>
        <taxon>Saccharomycotina</taxon>
        <taxon>Pichiomycetes</taxon>
        <taxon>Pichiales</taxon>
        <taxon>Pichiaceae</taxon>
        <taxon>Pichia</taxon>
    </lineage>
</organism>
<dbReference type="CDD" id="cd05474">
    <property type="entry name" value="SAP_like"/>
    <property type="match status" value="1"/>
</dbReference>
<evidence type="ECO:0000313" key="17">
    <source>
        <dbReference type="EMBL" id="TID22563.1"/>
    </source>
</evidence>
<proteinExistence type="inferred from homology"/>
<dbReference type="AlphaFoldDB" id="A0A4T0WZ26"/>
<protein>
    <recommendedName>
        <fullName evidence="4">candidapepsin</fullName>
        <ecNumber evidence="4">3.4.23.24</ecNumber>
    </recommendedName>
</protein>
<evidence type="ECO:0000256" key="7">
    <source>
        <dbReference type="ARBA" id="ARBA00022729"/>
    </source>
</evidence>
<evidence type="ECO:0000256" key="2">
    <source>
        <dbReference type="ARBA" id="ARBA00004613"/>
    </source>
</evidence>
<dbReference type="EC" id="3.4.23.24" evidence="4"/>
<evidence type="ECO:0000256" key="5">
    <source>
        <dbReference type="ARBA" id="ARBA00022525"/>
    </source>
</evidence>
<dbReference type="PANTHER" id="PTHR47966">
    <property type="entry name" value="BETA-SITE APP-CLEAVING ENZYME, ISOFORM A-RELATED"/>
    <property type="match status" value="1"/>
</dbReference>
<dbReference type="InterPro" id="IPR001461">
    <property type="entry name" value="Aspartic_peptidase_A1"/>
</dbReference>
<dbReference type="InterPro" id="IPR033876">
    <property type="entry name" value="SAP-like"/>
</dbReference>
<accession>A0A4T0WZ26</accession>
<dbReference type="STRING" id="52247.A0A4T0WZ26"/>
<keyword evidence="6 13" id="KW-0645">Protease</keyword>
<dbReference type="PROSITE" id="PS51767">
    <property type="entry name" value="PEPTIDASE_A1"/>
    <property type="match status" value="1"/>
</dbReference>
<comment type="subcellular location">
    <subcellularLocation>
        <location evidence="2">Secreted</location>
    </subcellularLocation>
</comment>
<keyword evidence="9 13" id="KW-0378">Hydrolase</keyword>
<feature type="chain" id="PRO_5020936233" description="candidapepsin" evidence="15">
    <location>
        <begin position="17"/>
        <end position="650"/>
    </location>
</feature>
<comment type="caution">
    <text evidence="17">The sequence shown here is derived from an EMBL/GenBank/DDBJ whole genome shotgun (WGS) entry which is preliminary data.</text>
</comment>
<reference evidence="17 18" key="1">
    <citation type="journal article" date="2019" name="Front. Genet.">
        <title>Whole-Genome Sequencing of the Opportunistic Yeast Pathogen Candida inconspicua Uncovers Its Hybrid Origin.</title>
        <authorList>
            <person name="Mixao V."/>
            <person name="Hansen A.P."/>
            <person name="Saus E."/>
            <person name="Boekhout T."/>
            <person name="Lass-Florl C."/>
            <person name="Gabaldon T."/>
        </authorList>
    </citation>
    <scope>NUCLEOTIDE SEQUENCE [LARGE SCALE GENOMIC DNA]</scope>
    <source>
        <strain evidence="17 18">CBS 180</strain>
    </source>
</reference>
<keyword evidence="8 13" id="KW-0064">Aspartyl protease</keyword>
<dbReference type="PRINTS" id="PR00792">
    <property type="entry name" value="PEPSIN"/>
</dbReference>
<evidence type="ECO:0000256" key="13">
    <source>
        <dbReference type="RuleBase" id="RU000454"/>
    </source>
</evidence>
<keyword evidence="7 15" id="KW-0732">Signal</keyword>
<feature type="signal peptide" evidence="15">
    <location>
        <begin position="1"/>
        <end position="16"/>
    </location>
</feature>
<dbReference type="InterPro" id="IPR033121">
    <property type="entry name" value="PEPTIDASE_A1"/>
</dbReference>
<evidence type="ECO:0000256" key="15">
    <source>
        <dbReference type="SAM" id="SignalP"/>
    </source>
</evidence>
<dbReference type="Proteomes" id="UP000307173">
    <property type="component" value="Unassembled WGS sequence"/>
</dbReference>
<evidence type="ECO:0000256" key="4">
    <source>
        <dbReference type="ARBA" id="ARBA00013207"/>
    </source>
</evidence>
<dbReference type="EMBL" id="SELW01000541">
    <property type="protein sequence ID" value="TID22563.1"/>
    <property type="molecule type" value="Genomic_DNA"/>
</dbReference>
<feature type="region of interest" description="Disordered" evidence="14">
    <location>
        <begin position="477"/>
        <end position="606"/>
    </location>
</feature>
<evidence type="ECO:0000259" key="16">
    <source>
        <dbReference type="PROSITE" id="PS51767"/>
    </source>
</evidence>
<evidence type="ECO:0000256" key="14">
    <source>
        <dbReference type="SAM" id="MobiDB-lite"/>
    </source>
</evidence>